<accession>A0A1X4NM20</accession>
<feature type="region of interest" description="Disordered" evidence="1">
    <location>
        <begin position="1"/>
        <end position="21"/>
    </location>
</feature>
<evidence type="ECO:0000313" key="3">
    <source>
        <dbReference type="Proteomes" id="UP000193926"/>
    </source>
</evidence>
<keyword evidence="3" id="KW-1185">Reference proteome</keyword>
<sequence>MPMQNPVVLDPTLKLGPDPEEEMREQQAITLRELSSEAGEPFDGSLTRRQAERRIAYLQEYLK</sequence>
<dbReference type="STRING" id="1123756.MGEO_08065"/>
<reference evidence="2 3" key="1">
    <citation type="submission" date="2014-03" db="EMBL/GenBank/DDBJ databases">
        <title>The draft genome sequence of Marivita geojedonensis KCTC 23882.</title>
        <authorList>
            <person name="Lai Q."/>
            <person name="Shao Z."/>
        </authorList>
    </citation>
    <scope>NUCLEOTIDE SEQUENCE [LARGE SCALE GENOMIC DNA]</scope>
    <source>
        <strain evidence="2 3">DPG-138</strain>
    </source>
</reference>
<organism evidence="2 3">
    <name type="scientific">Marivita geojedonensis</name>
    <dbReference type="NCBI Taxonomy" id="1123756"/>
    <lineage>
        <taxon>Bacteria</taxon>
        <taxon>Pseudomonadati</taxon>
        <taxon>Pseudomonadota</taxon>
        <taxon>Alphaproteobacteria</taxon>
        <taxon>Rhodobacterales</taxon>
        <taxon>Roseobacteraceae</taxon>
        <taxon>Marivita</taxon>
    </lineage>
</organism>
<dbReference type="OrthoDB" id="7871968at2"/>
<gene>
    <name evidence="2" type="ORF">MGEO_08065</name>
</gene>
<name>A0A1X4NM20_9RHOB</name>
<evidence type="ECO:0000313" key="2">
    <source>
        <dbReference type="EMBL" id="OSQ51413.1"/>
    </source>
</evidence>
<dbReference type="EMBL" id="JFKC01000005">
    <property type="protein sequence ID" value="OSQ51413.1"/>
    <property type="molecule type" value="Genomic_DNA"/>
</dbReference>
<evidence type="ECO:0000256" key="1">
    <source>
        <dbReference type="SAM" id="MobiDB-lite"/>
    </source>
</evidence>
<dbReference type="Proteomes" id="UP000193926">
    <property type="component" value="Unassembled WGS sequence"/>
</dbReference>
<dbReference type="AlphaFoldDB" id="A0A1X4NM20"/>
<comment type="caution">
    <text evidence="2">The sequence shown here is derived from an EMBL/GenBank/DDBJ whole genome shotgun (WGS) entry which is preliminary data.</text>
</comment>
<protein>
    <recommendedName>
        <fullName evidence="4">DUF3072 domain-containing protein</fullName>
    </recommendedName>
</protein>
<dbReference type="RefSeq" id="WP_085636216.1">
    <property type="nucleotide sequence ID" value="NZ_JFKC01000005.1"/>
</dbReference>
<proteinExistence type="predicted"/>
<evidence type="ECO:0008006" key="4">
    <source>
        <dbReference type="Google" id="ProtNLM"/>
    </source>
</evidence>